<dbReference type="SUPFAM" id="SSF55811">
    <property type="entry name" value="Nudix"/>
    <property type="match status" value="1"/>
</dbReference>
<sequence length="133" mass="15499">MKRTGLIVYNPQFDAILLVHRLENEKDYWVVPSIQLNPNEAPKTAAKRICSEKLNLKLNRFEEAFTTEAENYYFYTETDTIEAPAWHDGPKTKGNLYVPAFVRIHELTNINLVGKEVKDRLCYFFSKLKKGND</sequence>
<dbReference type="PATRIC" id="fig|1122152.4.peg.393"/>
<evidence type="ECO:0000313" key="1">
    <source>
        <dbReference type="EMBL" id="KRL62133.1"/>
    </source>
</evidence>
<dbReference type="InterPro" id="IPR015797">
    <property type="entry name" value="NUDIX_hydrolase-like_dom_sf"/>
</dbReference>
<protein>
    <submittedName>
        <fullName evidence="1">Uncharacterized protein</fullName>
    </submittedName>
</protein>
<keyword evidence="2" id="KW-1185">Reference proteome</keyword>
<dbReference type="Gene3D" id="3.90.79.10">
    <property type="entry name" value="Nucleoside Triphosphate Pyrophosphohydrolase"/>
    <property type="match status" value="1"/>
</dbReference>
<proteinExistence type="predicted"/>
<dbReference type="OrthoDB" id="511483at2"/>
<evidence type="ECO:0000313" key="2">
    <source>
        <dbReference type="Proteomes" id="UP000051931"/>
    </source>
</evidence>
<name>A0A0R1S6N5_9LACO</name>
<comment type="caution">
    <text evidence="1">The sequence shown here is derived from an EMBL/GenBank/DDBJ whole genome shotgun (WGS) entry which is preliminary data.</text>
</comment>
<dbReference type="STRING" id="1122152.GCA_000425905_01364"/>
<organism evidence="1 2">
    <name type="scientific">Lactobacillus psittaci DSM 15354</name>
    <dbReference type="NCBI Taxonomy" id="1122152"/>
    <lineage>
        <taxon>Bacteria</taxon>
        <taxon>Bacillati</taxon>
        <taxon>Bacillota</taxon>
        <taxon>Bacilli</taxon>
        <taxon>Lactobacillales</taxon>
        <taxon>Lactobacillaceae</taxon>
        <taxon>Lactobacillus</taxon>
    </lineage>
</organism>
<gene>
    <name evidence="1" type="ORF">FC23_GL000387</name>
</gene>
<dbReference type="EMBL" id="AZFB01000013">
    <property type="protein sequence ID" value="KRL62133.1"/>
    <property type="molecule type" value="Genomic_DNA"/>
</dbReference>
<accession>A0A0R1S6N5</accession>
<reference evidence="1 2" key="1">
    <citation type="journal article" date="2015" name="Genome Announc.">
        <title>Expanding the biotechnology potential of lactobacilli through comparative genomics of 213 strains and associated genera.</title>
        <authorList>
            <person name="Sun Z."/>
            <person name="Harris H.M."/>
            <person name="McCann A."/>
            <person name="Guo C."/>
            <person name="Argimon S."/>
            <person name="Zhang W."/>
            <person name="Yang X."/>
            <person name="Jeffery I.B."/>
            <person name="Cooney J.C."/>
            <person name="Kagawa T.F."/>
            <person name="Liu W."/>
            <person name="Song Y."/>
            <person name="Salvetti E."/>
            <person name="Wrobel A."/>
            <person name="Rasinkangas P."/>
            <person name="Parkhill J."/>
            <person name="Rea M.C."/>
            <person name="O'Sullivan O."/>
            <person name="Ritari J."/>
            <person name="Douillard F.P."/>
            <person name="Paul Ross R."/>
            <person name="Yang R."/>
            <person name="Briner A.E."/>
            <person name="Felis G.E."/>
            <person name="de Vos W.M."/>
            <person name="Barrangou R."/>
            <person name="Klaenhammer T.R."/>
            <person name="Caufield P.W."/>
            <person name="Cui Y."/>
            <person name="Zhang H."/>
            <person name="O'Toole P.W."/>
        </authorList>
    </citation>
    <scope>NUCLEOTIDE SEQUENCE [LARGE SCALE GENOMIC DNA]</scope>
    <source>
        <strain evidence="1 2">DSM 15354</strain>
    </source>
</reference>
<dbReference type="Proteomes" id="UP000051931">
    <property type="component" value="Unassembled WGS sequence"/>
</dbReference>
<dbReference type="RefSeq" id="WP_027825308.1">
    <property type="nucleotide sequence ID" value="NZ_AUEI01000015.1"/>
</dbReference>
<dbReference type="AlphaFoldDB" id="A0A0R1S6N5"/>